<dbReference type="SUPFAM" id="SSF47413">
    <property type="entry name" value="lambda repressor-like DNA-binding domains"/>
    <property type="match status" value="1"/>
</dbReference>
<dbReference type="CDD" id="cd00093">
    <property type="entry name" value="HTH_XRE"/>
    <property type="match status" value="1"/>
</dbReference>
<accession>A0ABS2A8H4</accession>
<sequence>MSGDTFSGSSTVRRIQLGVRLRDLRLTRGLSRAEAGYRIRASESKITRMELGRIGFKERDIADLLTLYGV</sequence>
<dbReference type="InterPro" id="IPR010982">
    <property type="entry name" value="Lambda_DNA-bd_dom_sf"/>
</dbReference>
<evidence type="ECO:0000313" key="2">
    <source>
        <dbReference type="Proteomes" id="UP000632138"/>
    </source>
</evidence>
<protein>
    <submittedName>
        <fullName evidence="1">Helix-turn-helix domain-containing protein</fullName>
    </submittedName>
</protein>
<organism evidence="1 2">
    <name type="scientific">Paractinoplanes ovalisporus</name>
    <dbReference type="NCBI Taxonomy" id="2810368"/>
    <lineage>
        <taxon>Bacteria</taxon>
        <taxon>Bacillati</taxon>
        <taxon>Actinomycetota</taxon>
        <taxon>Actinomycetes</taxon>
        <taxon>Micromonosporales</taxon>
        <taxon>Micromonosporaceae</taxon>
        <taxon>Paractinoplanes</taxon>
    </lineage>
</organism>
<dbReference type="Proteomes" id="UP000632138">
    <property type="component" value="Unassembled WGS sequence"/>
</dbReference>
<dbReference type="Gene3D" id="1.10.260.40">
    <property type="entry name" value="lambda repressor-like DNA-binding domains"/>
    <property type="match status" value="1"/>
</dbReference>
<proteinExistence type="predicted"/>
<name>A0ABS2A8H4_9ACTN</name>
<comment type="caution">
    <text evidence="1">The sequence shown here is derived from an EMBL/GenBank/DDBJ whole genome shotgun (WGS) entry which is preliminary data.</text>
</comment>
<dbReference type="EMBL" id="JAENHP010000003">
    <property type="protein sequence ID" value="MBM2616123.1"/>
    <property type="molecule type" value="Genomic_DNA"/>
</dbReference>
<evidence type="ECO:0000313" key="1">
    <source>
        <dbReference type="EMBL" id="MBM2616123.1"/>
    </source>
</evidence>
<gene>
    <name evidence="1" type="ORF">JIG36_11200</name>
</gene>
<dbReference type="InterPro" id="IPR001387">
    <property type="entry name" value="Cro/C1-type_HTH"/>
</dbReference>
<keyword evidence="2" id="KW-1185">Reference proteome</keyword>
<reference evidence="1 2" key="1">
    <citation type="submission" date="2021-01" db="EMBL/GenBank/DDBJ databases">
        <title>Actinoplanes sp. nov. LDG1-06 isolated from lichen.</title>
        <authorList>
            <person name="Saeng-In P."/>
            <person name="Phongsopitanun W."/>
            <person name="Kanchanasin P."/>
            <person name="Yuki M."/>
            <person name="Kudo T."/>
            <person name="Ohkuma M."/>
            <person name="Tanasupawat S."/>
        </authorList>
    </citation>
    <scope>NUCLEOTIDE SEQUENCE [LARGE SCALE GENOMIC DNA]</scope>
    <source>
        <strain evidence="1 2">LDG1-06</strain>
    </source>
</reference>
<dbReference type="Pfam" id="PF13560">
    <property type="entry name" value="HTH_31"/>
    <property type="match status" value="1"/>
</dbReference>